<dbReference type="InterPro" id="IPR000535">
    <property type="entry name" value="MSP_dom"/>
</dbReference>
<sequence>MSSKLEQVLEINPPNELVFKGRYDEPVTSTLTLTNPSDKRVMYKIKTTAPKMYCVRPPSGMINAKDTRHITISFQPSEDAIETTTHKFMVQSAYAPPGDVNMEQIWKNIIPAHLMDTKLKCVFNLKEEKNEERQDFTPKLVSTPISASSEINDVAQELLQDIKKEQESFLKLENQTLRDQIRQLQMEMRASNSTTDYNHNNYSYKVVYFVVSLVVAITGAVFGKYVL</sequence>
<organism evidence="9 10">
    <name type="scientific">Diabrotica virgifera virgifera</name>
    <name type="common">western corn rootworm</name>
    <dbReference type="NCBI Taxonomy" id="50390"/>
    <lineage>
        <taxon>Eukaryota</taxon>
        <taxon>Metazoa</taxon>
        <taxon>Ecdysozoa</taxon>
        <taxon>Arthropoda</taxon>
        <taxon>Hexapoda</taxon>
        <taxon>Insecta</taxon>
        <taxon>Pterygota</taxon>
        <taxon>Neoptera</taxon>
        <taxon>Endopterygota</taxon>
        <taxon>Coleoptera</taxon>
        <taxon>Polyphaga</taxon>
        <taxon>Cucujiformia</taxon>
        <taxon>Chrysomeloidea</taxon>
        <taxon>Chrysomelidae</taxon>
        <taxon>Galerucinae</taxon>
        <taxon>Diabroticina</taxon>
        <taxon>Diabroticites</taxon>
        <taxon>Diabrotica</taxon>
    </lineage>
</organism>
<keyword evidence="10" id="KW-1185">Reference proteome</keyword>
<keyword evidence="3 7" id="KW-0812">Transmembrane</keyword>
<feature type="coiled-coil region" evidence="6">
    <location>
        <begin position="155"/>
        <end position="194"/>
    </location>
</feature>
<evidence type="ECO:0000256" key="4">
    <source>
        <dbReference type="ARBA" id="ARBA00022989"/>
    </source>
</evidence>
<dbReference type="SUPFAM" id="SSF49354">
    <property type="entry name" value="PapD-like"/>
    <property type="match status" value="1"/>
</dbReference>
<dbReference type="Proteomes" id="UP001652700">
    <property type="component" value="Unplaced"/>
</dbReference>
<comment type="subcellular location">
    <subcellularLocation>
        <location evidence="1">Membrane</location>
        <topology evidence="1">Single-pass type IV membrane protein</topology>
    </subcellularLocation>
</comment>
<feature type="transmembrane region" description="Helical" evidence="7">
    <location>
        <begin position="206"/>
        <end position="226"/>
    </location>
</feature>
<dbReference type="Pfam" id="PF00635">
    <property type="entry name" value="Motile_Sperm"/>
    <property type="match status" value="1"/>
</dbReference>
<name>A0ABM5KDD0_DIAVI</name>
<protein>
    <recommendedName>
        <fullName evidence="8">MSP domain-containing protein</fullName>
    </recommendedName>
</protein>
<dbReference type="InterPro" id="IPR008962">
    <property type="entry name" value="PapD-like_sf"/>
</dbReference>
<keyword evidence="5 7" id="KW-0472">Membrane</keyword>
<evidence type="ECO:0000256" key="1">
    <source>
        <dbReference type="ARBA" id="ARBA00004211"/>
    </source>
</evidence>
<dbReference type="InterPro" id="IPR016763">
    <property type="entry name" value="VAP"/>
</dbReference>
<dbReference type="PANTHER" id="PTHR10809:SF6">
    <property type="entry name" value="AT11025P-RELATED"/>
    <property type="match status" value="1"/>
</dbReference>
<evidence type="ECO:0000256" key="5">
    <source>
        <dbReference type="ARBA" id="ARBA00023136"/>
    </source>
</evidence>
<evidence type="ECO:0000259" key="8">
    <source>
        <dbReference type="PROSITE" id="PS50202"/>
    </source>
</evidence>
<feature type="domain" description="MSP" evidence="8">
    <location>
        <begin position="8"/>
        <end position="124"/>
    </location>
</feature>
<dbReference type="RefSeq" id="XP_050508197.1">
    <property type="nucleotide sequence ID" value="XM_050652240.1"/>
</dbReference>
<dbReference type="EnsemblMetazoa" id="XM_050652240.1">
    <property type="protein sequence ID" value="XP_050508197.1"/>
    <property type="gene ID" value="LOC114343029"/>
</dbReference>
<evidence type="ECO:0000313" key="9">
    <source>
        <dbReference type="EnsemblMetazoa" id="XP_050508197.1"/>
    </source>
</evidence>
<proteinExistence type="inferred from homology"/>
<evidence type="ECO:0000256" key="2">
    <source>
        <dbReference type="ARBA" id="ARBA00008932"/>
    </source>
</evidence>
<dbReference type="Gene3D" id="2.60.40.10">
    <property type="entry name" value="Immunoglobulins"/>
    <property type="match status" value="1"/>
</dbReference>
<keyword evidence="4 7" id="KW-1133">Transmembrane helix</keyword>
<evidence type="ECO:0000256" key="7">
    <source>
        <dbReference type="SAM" id="Phobius"/>
    </source>
</evidence>
<keyword evidence="6" id="KW-0175">Coiled coil</keyword>
<evidence type="ECO:0000256" key="6">
    <source>
        <dbReference type="SAM" id="Coils"/>
    </source>
</evidence>
<evidence type="ECO:0000313" key="10">
    <source>
        <dbReference type="Proteomes" id="UP001652700"/>
    </source>
</evidence>
<evidence type="ECO:0000256" key="3">
    <source>
        <dbReference type="ARBA" id="ARBA00022692"/>
    </source>
</evidence>
<dbReference type="InterPro" id="IPR013783">
    <property type="entry name" value="Ig-like_fold"/>
</dbReference>
<dbReference type="PANTHER" id="PTHR10809">
    <property type="entry name" value="VESICLE-ASSOCIATED MEMBRANE PROTEIN-ASSOCIATED PROTEIN"/>
    <property type="match status" value="1"/>
</dbReference>
<reference evidence="9" key="1">
    <citation type="submission" date="2025-05" db="UniProtKB">
        <authorList>
            <consortium name="EnsemblMetazoa"/>
        </authorList>
    </citation>
    <scope>IDENTIFICATION</scope>
</reference>
<dbReference type="PIRSF" id="PIRSF019693">
    <property type="entry name" value="VAMP-associated"/>
    <property type="match status" value="1"/>
</dbReference>
<accession>A0ABM5KDD0</accession>
<comment type="similarity">
    <text evidence="2">Belongs to the VAMP-associated protein (VAP) (TC 9.B.17) family.</text>
</comment>
<dbReference type="PROSITE" id="PS50202">
    <property type="entry name" value="MSP"/>
    <property type="match status" value="1"/>
</dbReference>
<dbReference type="GeneID" id="114343029"/>